<sequence length="519" mass="59285">MLLFQGSVNSTNQCIQTNITNTTVCTISCAKNKSCLLTVMKPSQCIHCNYGMVSSLTRGPSETYISLKVSHGFKPLIKNNHNYNYYFDFSILIDLGGSIDRSSYDKNVGTCPEGTTDLKTCETGYEMFLRGEVWYCLKIIVNDLPLNQTEGQKLCGKEGAALSGLETDDEHSFVNASVHVLLRSNEKSKNATWGLWISGTKKDECEKENTTEPGPCEGINGFDFEDKTLQQKNGYKWFDGEPNNLDKKQYCIYMMIACCLWSEKKMFQRTTSDCAYIKGDVILEKNDDALIFQSLLDLREIQGSLVLRNTTFLEFGLPSLQKLGFAGDTMNGKRQDAALIIENNPYLMHLRLRRVSQIVKHEDQKYAIIRGNPRIKIDEKQYEILKVASNGSTDFDQFEFPQEIYVRHLLYELWPYCLFGFMIIVVFTHHFIMLEVNESRVKKKEQEMIDCLVKMRDATLAAELLIQTPMDVTLAFDTDVLHLCTDQTELIKKIEKLLDQEMADFKDESLEEVTAKSPK</sequence>
<keyword evidence="1" id="KW-0812">Transmembrane</keyword>
<evidence type="ECO:0000313" key="3">
    <source>
        <dbReference type="EMBL" id="ULT94759.1"/>
    </source>
</evidence>
<dbReference type="InterPro" id="IPR001304">
    <property type="entry name" value="C-type_lectin-like"/>
</dbReference>
<evidence type="ECO:0000259" key="2">
    <source>
        <dbReference type="SMART" id="SM00034"/>
    </source>
</evidence>
<evidence type="ECO:0000256" key="1">
    <source>
        <dbReference type="SAM" id="Phobius"/>
    </source>
</evidence>
<dbReference type="Pfam" id="PF08277">
    <property type="entry name" value="PAN_3"/>
    <property type="match status" value="1"/>
</dbReference>
<dbReference type="InterPro" id="IPR016187">
    <property type="entry name" value="CTDL_fold"/>
</dbReference>
<dbReference type="SMART" id="SM00034">
    <property type="entry name" value="CLECT"/>
    <property type="match status" value="1"/>
</dbReference>
<protein>
    <recommendedName>
        <fullName evidence="2">C-type lectin domain-containing protein</fullName>
    </recommendedName>
</protein>
<accession>A0AAE9D4U0</accession>
<dbReference type="SUPFAM" id="SSF52058">
    <property type="entry name" value="L domain-like"/>
    <property type="match status" value="1"/>
</dbReference>
<feature type="domain" description="C-type lectin" evidence="2">
    <location>
        <begin position="121"/>
        <end position="275"/>
    </location>
</feature>
<dbReference type="SUPFAM" id="SSF56436">
    <property type="entry name" value="C-type lectin-like"/>
    <property type="match status" value="1"/>
</dbReference>
<keyword evidence="1" id="KW-1133">Transmembrane helix</keyword>
<organism evidence="3 4">
    <name type="scientific">Caenorhabditis briggsae</name>
    <dbReference type="NCBI Taxonomy" id="6238"/>
    <lineage>
        <taxon>Eukaryota</taxon>
        <taxon>Metazoa</taxon>
        <taxon>Ecdysozoa</taxon>
        <taxon>Nematoda</taxon>
        <taxon>Chromadorea</taxon>
        <taxon>Rhabditida</taxon>
        <taxon>Rhabditina</taxon>
        <taxon>Rhabditomorpha</taxon>
        <taxon>Rhabditoidea</taxon>
        <taxon>Rhabditidae</taxon>
        <taxon>Peloderinae</taxon>
        <taxon>Caenorhabditis</taxon>
    </lineage>
</organism>
<dbReference type="Gene3D" id="3.80.20.20">
    <property type="entry name" value="Receptor L-domain"/>
    <property type="match status" value="1"/>
</dbReference>
<dbReference type="AlphaFoldDB" id="A0AAE9D4U0"/>
<feature type="transmembrane region" description="Helical" evidence="1">
    <location>
        <begin position="413"/>
        <end position="434"/>
    </location>
</feature>
<proteinExistence type="predicted"/>
<keyword evidence="1" id="KW-0472">Membrane</keyword>
<reference evidence="3 4" key="1">
    <citation type="submission" date="2022-05" db="EMBL/GenBank/DDBJ databases">
        <title>Chromosome-level reference genomes for two strains of Caenorhabditis briggsae: an improved platform for comparative genomics.</title>
        <authorList>
            <person name="Stevens L."/>
            <person name="Andersen E.C."/>
        </authorList>
    </citation>
    <scope>NUCLEOTIDE SEQUENCE [LARGE SCALE GENOMIC DNA]</scope>
    <source>
        <strain evidence="3">QX1410_ONT</strain>
        <tissue evidence="3">Whole-organism</tissue>
    </source>
</reference>
<evidence type="ECO:0000313" key="4">
    <source>
        <dbReference type="Proteomes" id="UP000827892"/>
    </source>
</evidence>
<dbReference type="InterPro" id="IPR006583">
    <property type="entry name" value="PAN-3_domain"/>
</dbReference>
<dbReference type="EMBL" id="CP090894">
    <property type="protein sequence ID" value="ULT94759.1"/>
    <property type="molecule type" value="Genomic_DNA"/>
</dbReference>
<dbReference type="InterPro" id="IPR000494">
    <property type="entry name" value="Rcpt_L-dom"/>
</dbReference>
<gene>
    <name evidence="3" type="ORF">L3Y34_003898</name>
</gene>
<name>A0AAE9D4U0_CAEBR</name>
<dbReference type="Pfam" id="PF01030">
    <property type="entry name" value="Recep_L_domain"/>
    <property type="match status" value="1"/>
</dbReference>
<dbReference type="InterPro" id="IPR036941">
    <property type="entry name" value="Rcpt_L-dom_sf"/>
</dbReference>
<dbReference type="PANTHER" id="PTHR47629">
    <property type="entry name" value="C-TYPE LECTIN-RELATED"/>
    <property type="match status" value="1"/>
</dbReference>
<dbReference type="Proteomes" id="UP000827892">
    <property type="component" value="Chromosome IV"/>
</dbReference>